<feature type="chain" id="PRO_5045091620" description="Secreted protein" evidence="2">
    <location>
        <begin position="25"/>
        <end position="85"/>
    </location>
</feature>
<dbReference type="Proteomes" id="UP001204000">
    <property type="component" value="Unassembled WGS sequence"/>
</dbReference>
<dbReference type="EMBL" id="JAMFTQ010000002">
    <property type="protein sequence ID" value="MCP1387177.1"/>
    <property type="molecule type" value="Genomic_DNA"/>
</dbReference>
<organism evidence="3 4">
    <name type="scientific">Corynebacterium stercoris</name>
    <dbReference type="NCBI Taxonomy" id="2943490"/>
    <lineage>
        <taxon>Bacteria</taxon>
        <taxon>Bacillati</taxon>
        <taxon>Actinomycetota</taxon>
        <taxon>Actinomycetes</taxon>
        <taxon>Mycobacteriales</taxon>
        <taxon>Corynebacteriaceae</taxon>
        <taxon>Corynebacterium</taxon>
    </lineage>
</organism>
<evidence type="ECO:0000313" key="3">
    <source>
        <dbReference type="EMBL" id="MCP1387177.1"/>
    </source>
</evidence>
<keyword evidence="2" id="KW-0732">Signal</keyword>
<dbReference type="RefSeq" id="WP_253576213.1">
    <property type="nucleotide sequence ID" value="NZ_JAMFTQ010000002.1"/>
</dbReference>
<comment type="caution">
    <text evidence="3">The sequence shown here is derived from an EMBL/GenBank/DDBJ whole genome shotgun (WGS) entry which is preliminary data.</text>
</comment>
<keyword evidence="1" id="KW-1133">Transmembrane helix</keyword>
<feature type="signal peptide" evidence="2">
    <location>
        <begin position="1"/>
        <end position="24"/>
    </location>
</feature>
<proteinExistence type="predicted"/>
<reference evidence="3" key="1">
    <citation type="submission" date="2022-05" db="EMBL/GenBank/DDBJ databases">
        <title>Corynebacterium sp. TA-R-1 sp. nov., isolated from human feces.</title>
        <authorList>
            <person name="Shamsuzzaman M."/>
            <person name="Dahal R.H."/>
        </authorList>
    </citation>
    <scope>NUCLEOTIDE SEQUENCE</scope>
    <source>
        <strain evidence="3">TA-R-1</strain>
    </source>
</reference>
<accession>A0ABT1FZI2</accession>
<evidence type="ECO:0000313" key="4">
    <source>
        <dbReference type="Proteomes" id="UP001204000"/>
    </source>
</evidence>
<gene>
    <name evidence="3" type="ORF">M5J20_03080</name>
</gene>
<keyword evidence="1" id="KW-0472">Membrane</keyword>
<feature type="transmembrane region" description="Helical" evidence="1">
    <location>
        <begin position="61"/>
        <end position="79"/>
    </location>
</feature>
<evidence type="ECO:0008006" key="5">
    <source>
        <dbReference type="Google" id="ProtNLM"/>
    </source>
</evidence>
<evidence type="ECO:0000256" key="1">
    <source>
        <dbReference type="SAM" id="Phobius"/>
    </source>
</evidence>
<protein>
    <recommendedName>
        <fullName evidence="5">Secreted protein</fullName>
    </recommendedName>
</protein>
<sequence length="85" mass="8656">MQIRKGLVATATAAAVLTSGVTVAGAQTVNTDAKTVATQDNKSSSSSNDGKKMTAKEIQEWIAVATALVGLLGTLASFASKYLKP</sequence>
<evidence type="ECO:0000256" key="2">
    <source>
        <dbReference type="SAM" id="SignalP"/>
    </source>
</evidence>
<keyword evidence="1" id="KW-0812">Transmembrane</keyword>
<name>A0ABT1FZI2_9CORY</name>
<keyword evidence="4" id="KW-1185">Reference proteome</keyword>